<accession>A0ACB9TBB9</accession>
<organism evidence="1 2">
    <name type="scientific">Holotrichia oblita</name>
    <name type="common">Chafer beetle</name>
    <dbReference type="NCBI Taxonomy" id="644536"/>
    <lineage>
        <taxon>Eukaryota</taxon>
        <taxon>Metazoa</taxon>
        <taxon>Ecdysozoa</taxon>
        <taxon>Arthropoda</taxon>
        <taxon>Hexapoda</taxon>
        <taxon>Insecta</taxon>
        <taxon>Pterygota</taxon>
        <taxon>Neoptera</taxon>
        <taxon>Endopterygota</taxon>
        <taxon>Coleoptera</taxon>
        <taxon>Polyphaga</taxon>
        <taxon>Scarabaeiformia</taxon>
        <taxon>Scarabaeidae</taxon>
        <taxon>Melolonthinae</taxon>
        <taxon>Holotrichia</taxon>
    </lineage>
</organism>
<reference evidence="1" key="1">
    <citation type="submission" date="2022-04" db="EMBL/GenBank/DDBJ databases">
        <title>Chromosome-scale genome assembly of Holotrichia oblita Faldermann.</title>
        <authorList>
            <person name="Rongchong L."/>
        </authorList>
    </citation>
    <scope>NUCLEOTIDE SEQUENCE</scope>
    <source>
        <strain evidence="1">81SQS9</strain>
    </source>
</reference>
<dbReference type="EMBL" id="CM043018">
    <property type="protein sequence ID" value="KAI4464069.1"/>
    <property type="molecule type" value="Genomic_DNA"/>
</dbReference>
<gene>
    <name evidence="1" type="ORF">MML48_4g00006666</name>
</gene>
<protein>
    <submittedName>
        <fullName evidence="1">Cytochrome p450</fullName>
    </submittedName>
</protein>
<sequence length="983" mass="113317">MIFWILLVIAAFALWKLSRHYNYWTDQGIKQRKQIYLLGDNASVFLRQESFFDMFKRLYDTFPNERYFGIYQGTLPTLTIRDPEIIKQVTVKEFDHFLNHRTIIPDGVDPLWSKNLFALRDTEWREMRSTLSPSFTSSKMKVIFSLMTDCADEYVKYFLKQKKTVEIELKDTTTRYTNDVIATVAFGVKCDSINEKDNEFYRMGKKTTTFTFFRTLLFMLYAIVPRFCKAMKVRLFPGEIYDFFVNLIKDTIKVREAHGIVRPDMINLLLEARKGKKIEDTSNGVIDTGFATVEESSIHTNAAKPKQELADIDIAAQAMIFFFAGFDSVSTLLCFMAYELVLNPDVQKRLQEEIDDTLKECNGKLTYEALLKMKYMDMIICETLRKWPAAIATDRVCSKPFTIEAVNPGEKPVHLRPGDVIFIPINGIQRDPKYFPNPDRFDPERFNDENKGNIQPYTYMPFGLGPRNCIGSRFALLETKTIFFSMLSKFSFIATNKTEIPVKLSKKTFNIVGHSHQSPCIHRYFGSYDGSIPLLIVKDPEIIKQVTVKEFDHFLNHKPIVPDGIDPLWSKNLFSLRDTEWREMRSTLSPSFTSSKMKVIFSLMTECADDYIDYFLKQKKPIEIELKDTTTRYTNDVIATAAFGIKCDSINERDNEFYLMGKKTTTFTFLSNMKFLLYSIAPEFCQAIKLQLFPGDVYHFFNKLIKDTIQARETHGTIRPDMIHLLLEARKGRKSDDSSTEVIDTGFATVQESSIHTNSTKPIQEITDLDIAAQAMIFFFAGFDSVSVLMSFMGYELVANPDIQTRLQEEIDDTLKECNGKLTYEALLKMKYMDMVVSETLRKWPAGVITDRVCSKAFTIEAVNPSEDSVHLKPGDIIFVPISAIQRDPKYFPNPDRFDPERFNDENKGNIQPYTYMPFGLGPRNCIGSRFAILETKTIFFSMLSKFNFVTIDKTQIPIKLSKKSFNVAGENGIWIGLEPRLK</sequence>
<evidence type="ECO:0000313" key="1">
    <source>
        <dbReference type="EMBL" id="KAI4464069.1"/>
    </source>
</evidence>
<keyword evidence="2" id="KW-1185">Reference proteome</keyword>
<evidence type="ECO:0000313" key="2">
    <source>
        <dbReference type="Proteomes" id="UP001056778"/>
    </source>
</evidence>
<proteinExistence type="predicted"/>
<dbReference type="Proteomes" id="UP001056778">
    <property type="component" value="Chromosome 4"/>
</dbReference>
<comment type="caution">
    <text evidence="1">The sequence shown here is derived from an EMBL/GenBank/DDBJ whole genome shotgun (WGS) entry which is preliminary data.</text>
</comment>
<name>A0ACB9TBB9_HOLOL</name>